<protein>
    <submittedName>
        <fullName evidence="1">Uncharacterized protein</fullName>
    </submittedName>
</protein>
<sequence length="161" mass="17396">MSELTRRIASLSDVQGIWGLLRQVSAEVPFKMDDELEQESILSELMACCTSGLSPVLVDNEKGIVGALLARRDDFDWGFLHGEAIHVAYAAVAPGAREEKVLPALLGELQGRKVPLLASVKSGEQLGFAVALGELGFTHEVKAESGWGDLYQWSPPPSVHN</sequence>
<name>A0A974PR01_9HYPH</name>
<dbReference type="InterPro" id="IPR016181">
    <property type="entry name" value="Acyl_CoA_acyltransferase"/>
</dbReference>
<proteinExistence type="predicted"/>
<dbReference type="SUPFAM" id="SSF55729">
    <property type="entry name" value="Acyl-CoA N-acyltransferases (Nat)"/>
    <property type="match status" value="1"/>
</dbReference>
<reference evidence="1 2" key="1">
    <citation type="submission" date="2020-10" db="EMBL/GenBank/DDBJ databases">
        <title>Degradation of 1,4-Dioxane by Xanthobacter sp. YN2, via a Novel Group-2 Soluble Di-Iron Monooxygenase.</title>
        <authorList>
            <person name="Ma F."/>
            <person name="Wang Y."/>
            <person name="Yang J."/>
            <person name="Guo H."/>
            <person name="Su D."/>
            <person name="Yu L."/>
        </authorList>
    </citation>
    <scope>NUCLEOTIDE SEQUENCE [LARGE SCALE GENOMIC DNA]</scope>
    <source>
        <strain evidence="1 2">YN2</strain>
    </source>
</reference>
<dbReference type="KEGG" id="xdi:EZH22_03975"/>
<accession>A0A974PR01</accession>
<dbReference type="AlphaFoldDB" id="A0A974PR01"/>
<dbReference type="RefSeq" id="WP_203194481.1">
    <property type="nucleotide sequence ID" value="NZ_CP063362.1"/>
</dbReference>
<organism evidence="1 2">
    <name type="scientific">Xanthobacter dioxanivorans</name>
    <dbReference type="NCBI Taxonomy" id="2528964"/>
    <lineage>
        <taxon>Bacteria</taxon>
        <taxon>Pseudomonadati</taxon>
        <taxon>Pseudomonadota</taxon>
        <taxon>Alphaproteobacteria</taxon>
        <taxon>Hyphomicrobiales</taxon>
        <taxon>Xanthobacteraceae</taxon>
        <taxon>Xanthobacter</taxon>
    </lineage>
</organism>
<keyword evidence="2" id="KW-1185">Reference proteome</keyword>
<gene>
    <name evidence="1" type="ORF">EZH22_03975</name>
</gene>
<dbReference type="Proteomes" id="UP000596427">
    <property type="component" value="Chromosome"/>
</dbReference>
<evidence type="ECO:0000313" key="1">
    <source>
        <dbReference type="EMBL" id="QRG07565.1"/>
    </source>
</evidence>
<evidence type="ECO:0000313" key="2">
    <source>
        <dbReference type="Proteomes" id="UP000596427"/>
    </source>
</evidence>
<dbReference type="EMBL" id="CP063362">
    <property type="protein sequence ID" value="QRG07565.1"/>
    <property type="molecule type" value="Genomic_DNA"/>
</dbReference>